<dbReference type="AlphaFoldDB" id="A0A3M7Q782"/>
<proteinExistence type="predicted"/>
<keyword evidence="2" id="KW-1185">Reference proteome</keyword>
<evidence type="ECO:0000313" key="2">
    <source>
        <dbReference type="Proteomes" id="UP000276133"/>
    </source>
</evidence>
<name>A0A3M7Q782_BRAPC</name>
<sequence>MFLYQTEKNKSRFEITFQLISSFYTCQATFRIHLNLNDEQLKKERKGGKFKFRIKYNELNEFLSENKFNHELQRCLVSSTIGEKLKYILKKLHLLFIFKPKYLKGYGIVCASENPQVIAQVQRRCFSEKFRNFVDLCVLKNYEFRASTQQLLHHSYLKKMKLSSCLGTFQMSIVSDGLVELQKKIS</sequence>
<dbReference type="InterPro" id="IPR011009">
    <property type="entry name" value="Kinase-like_dom_sf"/>
</dbReference>
<dbReference type="EMBL" id="REGN01007119">
    <property type="protein sequence ID" value="RNA07223.1"/>
    <property type="molecule type" value="Genomic_DNA"/>
</dbReference>
<evidence type="ECO:0000313" key="1">
    <source>
        <dbReference type="EMBL" id="RNA07223.1"/>
    </source>
</evidence>
<accession>A0A3M7Q782</accession>
<protein>
    <submittedName>
        <fullName evidence="1">Uncharacterized protein</fullName>
    </submittedName>
</protein>
<gene>
    <name evidence="1" type="ORF">BpHYR1_007919</name>
</gene>
<comment type="caution">
    <text evidence="1">The sequence shown here is derived from an EMBL/GenBank/DDBJ whole genome shotgun (WGS) entry which is preliminary data.</text>
</comment>
<organism evidence="1 2">
    <name type="scientific">Brachionus plicatilis</name>
    <name type="common">Marine rotifer</name>
    <name type="synonym">Brachionus muelleri</name>
    <dbReference type="NCBI Taxonomy" id="10195"/>
    <lineage>
        <taxon>Eukaryota</taxon>
        <taxon>Metazoa</taxon>
        <taxon>Spiralia</taxon>
        <taxon>Gnathifera</taxon>
        <taxon>Rotifera</taxon>
        <taxon>Eurotatoria</taxon>
        <taxon>Monogononta</taxon>
        <taxon>Pseudotrocha</taxon>
        <taxon>Ploima</taxon>
        <taxon>Brachionidae</taxon>
        <taxon>Brachionus</taxon>
    </lineage>
</organism>
<dbReference type="SUPFAM" id="SSF56112">
    <property type="entry name" value="Protein kinase-like (PK-like)"/>
    <property type="match status" value="1"/>
</dbReference>
<reference evidence="1 2" key="1">
    <citation type="journal article" date="2018" name="Sci. Rep.">
        <title>Genomic signatures of local adaptation to the degree of environmental predictability in rotifers.</title>
        <authorList>
            <person name="Franch-Gras L."/>
            <person name="Hahn C."/>
            <person name="Garcia-Roger E.M."/>
            <person name="Carmona M.J."/>
            <person name="Serra M."/>
            <person name="Gomez A."/>
        </authorList>
    </citation>
    <scope>NUCLEOTIDE SEQUENCE [LARGE SCALE GENOMIC DNA]</scope>
    <source>
        <strain evidence="1">HYR1</strain>
    </source>
</reference>
<dbReference type="Proteomes" id="UP000276133">
    <property type="component" value="Unassembled WGS sequence"/>
</dbReference>